<reference evidence="2" key="1">
    <citation type="submission" date="2008-07" db="EMBL/GenBank/DDBJ databases">
        <title>Annotation of Ajellomyces capsulatus strain H88.</title>
        <authorList>
            <person name="Champion M."/>
            <person name="Cuomo C."/>
            <person name="Ma L.-J."/>
            <person name="Henn M.R."/>
            <person name="Sil A."/>
            <person name="Goldman B."/>
            <person name="Young S.K."/>
            <person name="Kodira C.D."/>
            <person name="Zeng Q."/>
            <person name="Koehrsen M."/>
            <person name="Alvarado L."/>
            <person name="Berlin A."/>
            <person name="Borenstein D."/>
            <person name="Chen Z."/>
            <person name="Engels R."/>
            <person name="Freedman E."/>
            <person name="Gellesch M."/>
            <person name="Goldberg J."/>
            <person name="Griggs A."/>
            <person name="Gujja S."/>
            <person name="Heiman D."/>
            <person name="Hepburn T."/>
            <person name="Howarth C."/>
            <person name="Jen D."/>
            <person name="Larson L."/>
            <person name="Lewis B."/>
            <person name="Mehta T."/>
            <person name="Park D."/>
            <person name="Pearson M."/>
            <person name="Roberts A."/>
            <person name="Saif S."/>
            <person name="Shea T."/>
            <person name="Shenoy N."/>
            <person name="Sisk P."/>
            <person name="Stolte C."/>
            <person name="Sykes S."/>
            <person name="Walk T."/>
            <person name="White J."/>
            <person name="Yandava C."/>
            <person name="Klein B."/>
            <person name="McEwen J.G."/>
            <person name="Puccia R."/>
            <person name="Goldman G.H."/>
            <person name="Felipe M.S."/>
            <person name="Nino-Vega G."/>
            <person name="San-Blas G."/>
            <person name="Taylor J."/>
            <person name="Mendoza L."/>
            <person name="Galagan J."/>
            <person name="Nusbaum C."/>
            <person name="Birren B."/>
        </authorList>
    </citation>
    <scope>NUCLEOTIDE SEQUENCE [LARGE SCALE GENOMIC DNA]</scope>
    <source>
        <strain evidence="2">H88</strain>
    </source>
</reference>
<sequence>MIALFHKIRIDARDNDEQTFDSTAVRIPDIYAASPPATEIWITLVQPLVFCFSIFSLRRTWKLLVYKYGLLDSETRIKSIISLLADIKYYTIDRSKNFKSVEPGLNINMAFCLAPEQFDFFSVYTECCRLGCKNQVKRGEVCSCGMQN</sequence>
<evidence type="ECO:0000313" key="1">
    <source>
        <dbReference type="EMBL" id="EGC48945.1"/>
    </source>
</evidence>
<protein>
    <submittedName>
        <fullName evidence="1">Uncharacterized protein</fullName>
    </submittedName>
</protein>
<dbReference type="OrthoDB" id="5478879at2759"/>
<dbReference type="HOGENOM" id="CLU_1758295_0_0_1"/>
<dbReference type="EMBL" id="DS990642">
    <property type="protein sequence ID" value="EGC48945.1"/>
    <property type="molecule type" value="Genomic_DNA"/>
</dbReference>
<organism evidence="2">
    <name type="scientific">Ajellomyces capsulatus (strain H88)</name>
    <name type="common">Darling's disease fungus</name>
    <name type="synonym">Histoplasma capsulatum</name>
    <dbReference type="NCBI Taxonomy" id="544711"/>
    <lineage>
        <taxon>Eukaryota</taxon>
        <taxon>Fungi</taxon>
        <taxon>Dikarya</taxon>
        <taxon>Ascomycota</taxon>
        <taxon>Pezizomycotina</taxon>
        <taxon>Eurotiomycetes</taxon>
        <taxon>Eurotiomycetidae</taxon>
        <taxon>Onygenales</taxon>
        <taxon>Ajellomycetaceae</taxon>
        <taxon>Histoplasma</taxon>
    </lineage>
</organism>
<name>F0USR8_AJEC8</name>
<dbReference type="Proteomes" id="UP000008142">
    <property type="component" value="Unassembled WGS sequence"/>
</dbReference>
<accession>F0USR8</accession>
<dbReference type="AlphaFoldDB" id="F0USR8"/>
<dbReference type="OMA" id="ATEIWIT"/>
<evidence type="ECO:0000313" key="2">
    <source>
        <dbReference type="Proteomes" id="UP000008142"/>
    </source>
</evidence>
<gene>
    <name evidence="1" type="ORF">HCEG_08160</name>
</gene>
<proteinExistence type="predicted"/>